<feature type="region of interest" description="Disordered" evidence="1">
    <location>
        <begin position="1"/>
        <end position="52"/>
    </location>
</feature>
<gene>
    <name evidence="2" type="ORF">D5R93_02230</name>
</gene>
<evidence type="ECO:0000313" key="2">
    <source>
        <dbReference type="EMBL" id="AYD89165.1"/>
    </source>
</evidence>
<proteinExistence type="predicted"/>
<feature type="compositionally biased region" description="Low complexity" evidence="1">
    <location>
        <begin position="32"/>
        <end position="42"/>
    </location>
</feature>
<name>A0ABM6Z206_9ACTO</name>
<evidence type="ECO:0000313" key="3">
    <source>
        <dbReference type="Proteomes" id="UP000273001"/>
    </source>
</evidence>
<evidence type="ECO:0008006" key="4">
    <source>
        <dbReference type="Google" id="ProtNLM"/>
    </source>
</evidence>
<evidence type="ECO:0000256" key="1">
    <source>
        <dbReference type="SAM" id="MobiDB-lite"/>
    </source>
</evidence>
<organism evidence="2 3">
    <name type="scientific">Actinomyces lilanjuaniae</name>
    <dbReference type="NCBI Taxonomy" id="2321394"/>
    <lineage>
        <taxon>Bacteria</taxon>
        <taxon>Bacillati</taxon>
        <taxon>Actinomycetota</taxon>
        <taxon>Actinomycetes</taxon>
        <taxon>Actinomycetales</taxon>
        <taxon>Actinomycetaceae</taxon>
        <taxon>Actinomyces</taxon>
    </lineage>
</organism>
<dbReference type="EMBL" id="CP032514">
    <property type="protein sequence ID" value="AYD89165.1"/>
    <property type="molecule type" value="Genomic_DNA"/>
</dbReference>
<keyword evidence="3" id="KW-1185">Reference proteome</keyword>
<feature type="region of interest" description="Disordered" evidence="1">
    <location>
        <begin position="99"/>
        <end position="123"/>
    </location>
</feature>
<accession>A0ABM6Z206</accession>
<dbReference type="RefSeq" id="WP_120203562.1">
    <property type="nucleotide sequence ID" value="NZ_CP032514.1"/>
</dbReference>
<reference evidence="2 3" key="1">
    <citation type="submission" date="2018-09" db="EMBL/GenBank/DDBJ databases">
        <authorList>
            <person name="Li J."/>
        </authorList>
    </citation>
    <scope>NUCLEOTIDE SEQUENCE [LARGE SCALE GENOMIC DNA]</scope>
    <source>
        <strain evidence="2 3">2129</strain>
    </source>
</reference>
<sequence>MRPQPPTRRTPASLPKATGPDPAALTADTSNSRRGSSASSAGRAGGAGSSVAKLTIRIDPDLLGRARSAWRLQAADPGPYPSFGSWVAGLIEEAVAVAEHHHGGRLTPTPPGAIPNSHPRTGA</sequence>
<protein>
    <recommendedName>
        <fullName evidence="4">Centromere-binding protein ParB C-terminal domain-containing protein</fullName>
    </recommendedName>
</protein>
<dbReference type="Gene3D" id="6.10.180.30">
    <property type="match status" value="1"/>
</dbReference>
<dbReference type="Proteomes" id="UP000273001">
    <property type="component" value="Chromosome"/>
</dbReference>